<accession>A0ABP1G3F8</accession>
<reference evidence="4 5" key="1">
    <citation type="submission" date="2024-06" db="EMBL/GenBank/DDBJ databases">
        <authorList>
            <person name="Kraege A."/>
            <person name="Thomma B."/>
        </authorList>
    </citation>
    <scope>NUCLEOTIDE SEQUENCE [LARGE SCALE GENOMIC DNA]</scope>
</reference>
<dbReference type="InterPro" id="IPR013784">
    <property type="entry name" value="Carb-bd-like_fold"/>
</dbReference>
<feature type="compositionally biased region" description="Low complexity" evidence="1">
    <location>
        <begin position="526"/>
        <end position="562"/>
    </location>
</feature>
<feature type="compositionally biased region" description="Basic and acidic residues" evidence="1">
    <location>
        <begin position="290"/>
        <end position="318"/>
    </location>
</feature>
<dbReference type="Pfam" id="PF00686">
    <property type="entry name" value="CBM_20"/>
    <property type="match status" value="1"/>
</dbReference>
<dbReference type="Gene3D" id="2.60.40.10">
    <property type="entry name" value="Immunoglobulins"/>
    <property type="match status" value="1"/>
</dbReference>
<dbReference type="EMBL" id="CAXHTA020000010">
    <property type="protein sequence ID" value="CAL5224342.1"/>
    <property type="molecule type" value="Genomic_DNA"/>
</dbReference>
<organism evidence="4 5">
    <name type="scientific">Coccomyxa viridis</name>
    <dbReference type="NCBI Taxonomy" id="1274662"/>
    <lineage>
        <taxon>Eukaryota</taxon>
        <taxon>Viridiplantae</taxon>
        <taxon>Chlorophyta</taxon>
        <taxon>core chlorophytes</taxon>
        <taxon>Trebouxiophyceae</taxon>
        <taxon>Trebouxiophyceae incertae sedis</taxon>
        <taxon>Coccomyxaceae</taxon>
        <taxon>Coccomyxa</taxon>
    </lineage>
</organism>
<dbReference type="PANTHER" id="PTHR37231">
    <property type="entry name" value="EXPRESSED PROTEIN"/>
    <property type="match status" value="1"/>
</dbReference>
<keyword evidence="5" id="KW-1185">Reference proteome</keyword>
<sequence>MGRARRCVRGRALQCIAGNASVRLTVQQQLPFGESLRIAGSGDALGNWDPASAPGMTWGVDDKWTSEVTLAPGTYDFKLVIVRDQDGTVAAWESGENRSVTVDEDSGPLEASCAWSDTAAMSLSCSTGGSEGKAEGAIPASPGAAAQVEAAEAEAQSQGADLAEVTPAPPAEPTPVNQASEAPEGMEPVMPPSQPSAADLQKEEAPNAVEAVTQPEAETEASHPQLDSDAPTVPGAMEEWGVAGGGEGGDVTEADSEAQMQQQTPAEAGPTSAFSPESEAPAPTQEAGESDSKTESGTETKAEPEGELRVEAEQKTGVDDALASPTAAATFEEPPSEAEVSEGKLDISAAGQTVAEAAASPQQQASFKIGEAAEQVTSVAESAAGPNTGIQGFVGLLGVLAVPVVGYSLFTLYKTGCGLPPGPSGLIGAAEGISYVALLGIAGWGIGMRATTSKGLPAGPGNMLGIAESLSYLTLALGAVVLTLQVKNYGYIPSALPDSKCYGDSGPKSPSDVTKALADIFSTSEAPELSASSASDPAASLADMSSRAEAPAEPPAASSVARDAAIDRERASDEPSVRPVGMGPGRLGAAGTSATEVPQVAAVPSTSSPAQQQLPQLRPALAHLTSFPVDSSARPAHQPKLDLAEASTSEPLVAPADKELNMAARKASRRLRELLEQDQYEEVYSGALDGLSGSDIAPVVEELDNVIRGLVRLFRETLPNLAGSIFRAADANSAVMSSAGLTQGWLTGGLDLAQLASPLTQSSALQSAAVQHLAGVAVTESQSSPAVSAVSRDEASERCGVSSSIQSSLQPQLLQVGMSSLVTADIGFTAAATNAVSAVVNINNQVENMLGPLRQAAADMRSLVSQIADLAASIDRYESAAQIDRESLTKSAEQLQSILGTATDKVSASGSGLSKLITQLQSAVAQLRNANGSAARADAAKFQKLVNTLEAAVAALSDASVSLDVRGPLEAAKDKVEEEVRAEQAPKEPVAESAERAVDPAVQGIEKAVSRLQDALSDLDTAVDAARGFKAEAAPPVKD</sequence>
<feature type="transmembrane region" description="Helical" evidence="2">
    <location>
        <begin position="392"/>
        <end position="413"/>
    </location>
</feature>
<evidence type="ECO:0000313" key="5">
    <source>
        <dbReference type="Proteomes" id="UP001497392"/>
    </source>
</evidence>
<dbReference type="PROSITE" id="PS51166">
    <property type="entry name" value="CBM20"/>
    <property type="match status" value="1"/>
</dbReference>
<feature type="domain" description="CBM20" evidence="3">
    <location>
        <begin position="16"/>
        <end position="117"/>
    </location>
</feature>
<keyword evidence="2" id="KW-1133">Transmembrane helix</keyword>
<evidence type="ECO:0000256" key="2">
    <source>
        <dbReference type="SAM" id="Phobius"/>
    </source>
</evidence>
<keyword evidence="2" id="KW-0812">Transmembrane</keyword>
<evidence type="ECO:0000313" key="4">
    <source>
        <dbReference type="EMBL" id="CAL5224342.1"/>
    </source>
</evidence>
<dbReference type="SUPFAM" id="SSF49452">
    <property type="entry name" value="Starch-binding domain-like"/>
    <property type="match status" value="1"/>
</dbReference>
<feature type="transmembrane region" description="Helical" evidence="2">
    <location>
        <begin position="466"/>
        <end position="484"/>
    </location>
</feature>
<name>A0ABP1G3F8_9CHLO</name>
<feature type="compositionally biased region" description="Basic and acidic residues" evidence="1">
    <location>
        <begin position="974"/>
        <end position="998"/>
    </location>
</feature>
<dbReference type="Proteomes" id="UP001497392">
    <property type="component" value="Unassembled WGS sequence"/>
</dbReference>
<feature type="region of interest" description="Disordered" evidence="1">
    <location>
        <begin position="122"/>
        <end position="321"/>
    </location>
</feature>
<feature type="transmembrane region" description="Helical" evidence="2">
    <location>
        <begin position="425"/>
        <end position="446"/>
    </location>
</feature>
<evidence type="ECO:0000256" key="1">
    <source>
        <dbReference type="SAM" id="MobiDB-lite"/>
    </source>
</evidence>
<comment type="caution">
    <text evidence="4">The sequence shown here is derived from an EMBL/GenBank/DDBJ whole genome shotgun (WGS) entry which is preliminary data.</text>
</comment>
<proteinExistence type="predicted"/>
<feature type="region of interest" description="Disordered" evidence="1">
    <location>
        <begin position="974"/>
        <end position="999"/>
    </location>
</feature>
<dbReference type="SMART" id="SM01065">
    <property type="entry name" value="CBM_2"/>
    <property type="match status" value="1"/>
</dbReference>
<dbReference type="CDD" id="cd05467">
    <property type="entry name" value="CBM20"/>
    <property type="match status" value="1"/>
</dbReference>
<gene>
    <name evidence="4" type="primary">g7015</name>
    <name evidence="4" type="ORF">VP750_LOCUS6001</name>
</gene>
<feature type="region of interest" description="Disordered" evidence="1">
    <location>
        <begin position="526"/>
        <end position="594"/>
    </location>
</feature>
<evidence type="ECO:0000259" key="3">
    <source>
        <dbReference type="PROSITE" id="PS51166"/>
    </source>
</evidence>
<feature type="compositionally biased region" description="Basic and acidic residues" evidence="1">
    <location>
        <begin position="564"/>
        <end position="576"/>
    </location>
</feature>
<dbReference type="InterPro" id="IPR002044">
    <property type="entry name" value="CBM20"/>
</dbReference>
<feature type="compositionally biased region" description="Low complexity" evidence="1">
    <location>
        <begin position="139"/>
        <end position="166"/>
    </location>
</feature>
<dbReference type="InterPro" id="IPR013783">
    <property type="entry name" value="Ig-like_fold"/>
</dbReference>
<protein>
    <submittedName>
        <fullName evidence="4">G7015 protein</fullName>
    </submittedName>
</protein>
<dbReference type="PANTHER" id="PTHR37231:SF2">
    <property type="entry name" value="EXPRESSED PROTEIN"/>
    <property type="match status" value="1"/>
</dbReference>
<keyword evidence="2" id="KW-0472">Membrane</keyword>